<name>U1RTR7_9ACTO</name>
<feature type="non-terminal residue" evidence="1">
    <location>
        <position position="44"/>
    </location>
</feature>
<dbReference type="Proteomes" id="UP000016536">
    <property type="component" value="Unassembled WGS sequence"/>
</dbReference>
<dbReference type="AlphaFoldDB" id="U1RTR7"/>
<sequence>MSGTAKNARLGADLVRAAAGLDLTALRQPGLGAGQAALGVGAPR</sequence>
<gene>
    <name evidence="1" type="ORF">HMPREF1979_01963</name>
</gene>
<keyword evidence="2" id="KW-1185">Reference proteome</keyword>
<dbReference type="EMBL" id="AWSE01000112">
    <property type="protein sequence ID" value="ERH23043.1"/>
    <property type="molecule type" value="Genomic_DNA"/>
</dbReference>
<comment type="caution">
    <text evidence="1">The sequence shown here is derived from an EMBL/GenBank/DDBJ whole genome shotgun (WGS) entry which is preliminary data.</text>
</comment>
<dbReference type="HOGENOM" id="CLU_3225921_0_0_11"/>
<accession>U1RTR7</accession>
<organism evidence="1 2">
    <name type="scientific">Actinomyces johnsonii F0542</name>
    <dbReference type="NCBI Taxonomy" id="1321818"/>
    <lineage>
        <taxon>Bacteria</taxon>
        <taxon>Bacillati</taxon>
        <taxon>Actinomycetota</taxon>
        <taxon>Actinomycetes</taxon>
        <taxon>Actinomycetales</taxon>
        <taxon>Actinomycetaceae</taxon>
        <taxon>Actinomyces</taxon>
    </lineage>
</organism>
<evidence type="ECO:0000313" key="1">
    <source>
        <dbReference type="EMBL" id="ERH23043.1"/>
    </source>
</evidence>
<proteinExistence type="predicted"/>
<protein>
    <submittedName>
        <fullName evidence="1">Uncharacterized protein</fullName>
    </submittedName>
</protein>
<evidence type="ECO:0000313" key="2">
    <source>
        <dbReference type="Proteomes" id="UP000016536"/>
    </source>
</evidence>
<reference evidence="1 2" key="1">
    <citation type="submission" date="2013-08" db="EMBL/GenBank/DDBJ databases">
        <authorList>
            <person name="Weinstock G."/>
            <person name="Sodergren E."/>
            <person name="Wylie T."/>
            <person name="Fulton L."/>
            <person name="Fulton R."/>
            <person name="Fronick C."/>
            <person name="O'Laughlin M."/>
            <person name="Godfrey J."/>
            <person name="Miner T."/>
            <person name="Herter B."/>
            <person name="Appelbaum E."/>
            <person name="Cordes M."/>
            <person name="Lek S."/>
            <person name="Wollam A."/>
            <person name="Pepin K.H."/>
            <person name="Palsikar V.B."/>
            <person name="Mitreva M."/>
            <person name="Wilson R.K."/>
        </authorList>
    </citation>
    <scope>NUCLEOTIDE SEQUENCE [LARGE SCALE GENOMIC DNA]</scope>
    <source>
        <strain evidence="1 2">F0542</strain>
    </source>
</reference>